<keyword evidence="3" id="KW-1185">Reference proteome</keyword>
<reference evidence="2" key="1">
    <citation type="submission" date="2021-02" db="EMBL/GenBank/DDBJ databases">
        <authorList>
            <person name="Dougan E. K."/>
            <person name="Rhodes N."/>
            <person name="Thang M."/>
            <person name="Chan C."/>
        </authorList>
    </citation>
    <scope>NUCLEOTIDE SEQUENCE</scope>
</reference>
<dbReference type="Proteomes" id="UP000601435">
    <property type="component" value="Unassembled WGS sequence"/>
</dbReference>
<accession>A0A813BZI6</accession>
<evidence type="ECO:0000256" key="1">
    <source>
        <dbReference type="SAM" id="MobiDB-lite"/>
    </source>
</evidence>
<gene>
    <name evidence="2" type="ORF">SNEC2469_LOCUS31999</name>
</gene>
<comment type="caution">
    <text evidence="2">The sequence shown here is derived from an EMBL/GenBank/DDBJ whole genome shotgun (WGS) entry which is preliminary data.</text>
</comment>
<dbReference type="EMBL" id="CAJNJA010079375">
    <property type="protein sequence ID" value="CAE7925012.1"/>
    <property type="molecule type" value="Genomic_DNA"/>
</dbReference>
<evidence type="ECO:0000313" key="3">
    <source>
        <dbReference type="Proteomes" id="UP000601435"/>
    </source>
</evidence>
<organism evidence="2 3">
    <name type="scientific">Symbiodinium necroappetens</name>
    <dbReference type="NCBI Taxonomy" id="1628268"/>
    <lineage>
        <taxon>Eukaryota</taxon>
        <taxon>Sar</taxon>
        <taxon>Alveolata</taxon>
        <taxon>Dinophyceae</taxon>
        <taxon>Suessiales</taxon>
        <taxon>Symbiodiniaceae</taxon>
        <taxon>Symbiodinium</taxon>
    </lineage>
</organism>
<feature type="region of interest" description="Disordered" evidence="1">
    <location>
        <begin position="1"/>
        <end position="20"/>
    </location>
</feature>
<proteinExistence type="predicted"/>
<dbReference type="OrthoDB" id="411282at2759"/>
<name>A0A813BZI6_9DINO</name>
<protein>
    <submittedName>
        <fullName evidence="2">Uncharacterized protein</fullName>
    </submittedName>
</protein>
<sequence>MLISGNPLVSAAGEDSTESADHCSRIPGVWCLNLARHQGGATGVLEVQLLDNSRLQSGCSVSPLIGSFEHFEELGERTGLAETAAAKDTMCLIGMSLMMPLLPPTFPASLIPGILEL</sequence>
<evidence type="ECO:0000313" key="2">
    <source>
        <dbReference type="EMBL" id="CAE7925012.1"/>
    </source>
</evidence>
<dbReference type="AlphaFoldDB" id="A0A813BZI6"/>